<keyword evidence="3" id="KW-1185">Reference proteome</keyword>
<evidence type="ECO:0000313" key="3">
    <source>
        <dbReference type="Proteomes" id="UP000002149"/>
    </source>
</evidence>
<feature type="chain" id="PRO_5006602117" description="WSC domain-containing protein" evidence="1">
    <location>
        <begin position="26"/>
        <end position="168"/>
    </location>
</feature>
<sequence>MIFMIPIHISTLILHLFASAAYASSQPFLGGCLKSNPAPANSLAITAISPSQCVTQCWNEREDTRYAYWDSRSEDKCLCSPFPANAIDFTLSNQAEAFETCAEGITMYVRAPEPPNFQIERKRAGKGRPGDVSSRAEGLCPSPLTACSVAGDSSIYEVKVFFLISCTP</sequence>
<dbReference type="OrthoDB" id="439917at2759"/>
<dbReference type="RefSeq" id="XP_024514346.1">
    <property type="nucleotide sequence ID" value="XM_024658493.1"/>
</dbReference>
<dbReference type="PaxDb" id="214684-A0A0S2LIJ8"/>
<dbReference type="Proteomes" id="UP000002149">
    <property type="component" value="Chromosome 4"/>
</dbReference>
<gene>
    <name evidence="2" type="ordered locus">CND03995</name>
</gene>
<dbReference type="VEuPathDB" id="FungiDB:CND03995"/>
<evidence type="ECO:0000256" key="1">
    <source>
        <dbReference type="SAM" id="SignalP"/>
    </source>
</evidence>
<name>A0A0S2LIJ8_CRYD1</name>
<dbReference type="InParanoid" id="A0A0S2LIJ8"/>
<keyword evidence="1" id="KW-0732">Signal</keyword>
<dbReference type="GeneID" id="36392834"/>
<dbReference type="EMBL" id="AE017344">
    <property type="protein sequence ID" value="ALO60535.1"/>
    <property type="molecule type" value="Genomic_DNA"/>
</dbReference>
<reference evidence="2 3" key="1">
    <citation type="journal article" date="2005" name="Science">
        <title>The genome of the basidiomycetous yeast and human pathogen Cryptococcus neoformans.</title>
        <authorList>
            <person name="Loftus B.J."/>
            <person name="Fung E."/>
            <person name="Roncaglia P."/>
            <person name="Rowley D."/>
            <person name="Amedeo P."/>
            <person name="Bruno D."/>
            <person name="Vamathevan J."/>
            <person name="Miranda M."/>
            <person name="Anderson I.J."/>
            <person name="Fraser J.A."/>
            <person name="Allen J.E."/>
            <person name="Bosdet I.E."/>
            <person name="Brent M.R."/>
            <person name="Chiu R."/>
            <person name="Doering T.L."/>
            <person name="Donlin M.J."/>
            <person name="D'Souza C.A."/>
            <person name="Fox D.S."/>
            <person name="Grinberg V."/>
            <person name="Fu J."/>
            <person name="Fukushima M."/>
            <person name="Haas B.J."/>
            <person name="Huang J.C."/>
            <person name="Janbon G."/>
            <person name="Jones S.J."/>
            <person name="Koo H.L."/>
            <person name="Krzywinski M.I."/>
            <person name="Kwon-Chung J.K."/>
            <person name="Lengeler K.B."/>
            <person name="Maiti R."/>
            <person name="Marra M.A."/>
            <person name="Marra R.E."/>
            <person name="Mathewson C.A."/>
            <person name="Mitchell T.G."/>
            <person name="Pertea M."/>
            <person name="Riggs F.R."/>
            <person name="Salzberg S.L."/>
            <person name="Schein J.E."/>
            <person name="Shvartsbeyn A."/>
            <person name="Shin H."/>
            <person name="Shumway M."/>
            <person name="Specht C.A."/>
            <person name="Suh B.B."/>
            <person name="Tenney A."/>
            <person name="Utterback T.R."/>
            <person name="Wickes B.L."/>
            <person name="Wortman J.R."/>
            <person name="Wye N.H."/>
            <person name="Kronstad J.W."/>
            <person name="Lodge J.K."/>
            <person name="Heitman J."/>
            <person name="Davis R.W."/>
            <person name="Fraser C.M."/>
            <person name="Hyman R.W."/>
        </authorList>
    </citation>
    <scope>NUCLEOTIDE SEQUENCE [LARGE SCALE GENOMIC DNA]</scope>
    <source>
        <strain evidence="3">JEC21 / ATCC MYA-565</strain>
    </source>
</reference>
<evidence type="ECO:0000313" key="2">
    <source>
        <dbReference type="EMBL" id="ALO60535.1"/>
    </source>
</evidence>
<dbReference type="AlphaFoldDB" id="A0A0S2LIJ8"/>
<accession>A0A0S2LIJ8</accession>
<feature type="signal peptide" evidence="1">
    <location>
        <begin position="1"/>
        <end position="25"/>
    </location>
</feature>
<protein>
    <recommendedName>
        <fullName evidence="4">WSC domain-containing protein</fullName>
    </recommendedName>
</protein>
<organism evidence="2 3">
    <name type="scientific">Cryptococcus deneoformans (strain JEC21 / ATCC MYA-565)</name>
    <name type="common">Cryptococcus neoformans var. neoformans serotype D</name>
    <dbReference type="NCBI Taxonomy" id="214684"/>
    <lineage>
        <taxon>Eukaryota</taxon>
        <taxon>Fungi</taxon>
        <taxon>Dikarya</taxon>
        <taxon>Basidiomycota</taxon>
        <taxon>Agaricomycotina</taxon>
        <taxon>Tremellomycetes</taxon>
        <taxon>Tremellales</taxon>
        <taxon>Cryptococcaceae</taxon>
        <taxon>Cryptococcus</taxon>
        <taxon>Cryptococcus neoformans species complex</taxon>
    </lineage>
</organism>
<evidence type="ECO:0008006" key="4">
    <source>
        <dbReference type="Google" id="ProtNLM"/>
    </source>
</evidence>
<proteinExistence type="predicted"/>
<dbReference type="KEGG" id="cne:CND03995"/>